<keyword evidence="1" id="KW-0812">Transmembrane</keyword>
<sequence length="50" mass="5862">MIKKWLEHNYNLVVSIVICFILVFYAYGCESKTRSVLHPAIKITRAELHL</sequence>
<dbReference type="AlphaFoldDB" id="X1IUZ7"/>
<organism evidence="2">
    <name type="scientific">marine sediment metagenome</name>
    <dbReference type="NCBI Taxonomy" id="412755"/>
    <lineage>
        <taxon>unclassified sequences</taxon>
        <taxon>metagenomes</taxon>
        <taxon>ecological metagenomes</taxon>
    </lineage>
</organism>
<gene>
    <name evidence="2" type="ORF">S03H2_59855</name>
</gene>
<accession>X1IUZ7</accession>
<reference evidence="2" key="1">
    <citation type="journal article" date="2014" name="Front. Microbiol.">
        <title>High frequency of phylogenetically diverse reductive dehalogenase-homologous genes in deep subseafloor sedimentary metagenomes.</title>
        <authorList>
            <person name="Kawai M."/>
            <person name="Futagami T."/>
            <person name="Toyoda A."/>
            <person name="Takaki Y."/>
            <person name="Nishi S."/>
            <person name="Hori S."/>
            <person name="Arai W."/>
            <person name="Tsubouchi T."/>
            <person name="Morono Y."/>
            <person name="Uchiyama I."/>
            <person name="Ito T."/>
            <person name="Fujiyama A."/>
            <person name="Inagaki F."/>
            <person name="Takami H."/>
        </authorList>
    </citation>
    <scope>NUCLEOTIDE SEQUENCE</scope>
    <source>
        <strain evidence="2">Expedition CK06-06</strain>
    </source>
</reference>
<evidence type="ECO:0000256" key="1">
    <source>
        <dbReference type="SAM" id="Phobius"/>
    </source>
</evidence>
<proteinExistence type="predicted"/>
<keyword evidence="1" id="KW-1133">Transmembrane helix</keyword>
<keyword evidence="1" id="KW-0472">Membrane</keyword>
<feature type="non-terminal residue" evidence="2">
    <location>
        <position position="50"/>
    </location>
</feature>
<feature type="transmembrane region" description="Helical" evidence="1">
    <location>
        <begin position="12"/>
        <end position="28"/>
    </location>
</feature>
<comment type="caution">
    <text evidence="2">The sequence shown here is derived from an EMBL/GenBank/DDBJ whole genome shotgun (WGS) entry which is preliminary data.</text>
</comment>
<name>X1IUZ7_9ZZZZ</name>
<evidence type="ECO:0000313" key="2">
    <source>
        <dbReference type="EMBL" id="GAH85512.1"/>
    </source>
</evidence>
<dbReference type="EMBL" id="BARU01038517">
    <property type="protein sequence ID" value="GAH85512.1"/>
    <property type="molecule type" value="Genomic_DNA"/>
</dbReference>
<protein>
    <submittedName>
        <fullName evidence="2">Uncharacterized protein</fullName>
    </submittedName>
</protein>